<name>A0A410MEB1_9BACI</name>
<feature type="domain" description="DJ-1/PfpI" evidence="1">
    <location>
        <begin position="9"/>
        <end position="150"/>
    </location>
</feature>
<dbReference type="InterPro" id="IPR050325">
    <property type="entry name" value="Prot/Nucl_acid_deglycase"/>
</dbReference>
<protein>
    <submittedName>
        <fullName evidence="2">4-methyl-5(B-hydroxyethyl)-thiazole monophosphate biosynthesis protein</fullName>
    </submittedName>
</protein>
<dbReference type="PANTHER" id="PTHR48094">
    <property type="entry name" value="PROTEIN/NUCLEIC ACID DEGLYCASE DJ-1-RELATED"/>
    <property type="match status" value="1"/>
</dbReference>
<sequence>MDKITFTGILLYPRFSEYEISVLLSVLKQGRKQAIYIGLDNQVVRGESGLPCIPEASINEVDINRLESIVLPGVDDFAHLINHDALASFIHKMNDQNKIIAAISSAPYLLSISGVLDGKKYTTGLTAEQRTFLGTFKEESYINSPIVVDEYASDS</sequence>
<dbReference type="Proteomes" id="UP000287756">
    <property type="component" value="Chromosome"/>
</dbReference>
<dbReference type="RefSeq" id="WP_128525339.1">
    <property type="nucleotide sequence ID" value="NZ_CP026118.1"/>
</dbReference>
<dbReference type="EMBL" id="CP026118">
    <property type="protein sequence ID" value="QAS53061.1"/>
    <property type="molecule type" value="Genomic_DNA"/>
</dbReference>
<evidence type="ECO:0000313" key="3">
    <source>
        <dbReference type="Proteomes" id="UP000287756"/>
    </source>
</evidence>
<dbReference type="SUPFAM" id="SSF52317">
    <property type="entry name" value="Class I glutamine amidotransferase-like"/>
    <property type="match status" value="1"/>
</dbReference>
<dbReference type="KEGG" id="hli:HLI_13110"/>
<dbReference type="InterPro" id="IPR002818">
    <property type="entry name" value="DJ-1/PfpI"/>
</dbReference>
<evidence type="ECO:0000259" key="1">
    <source>
        <dbReference type="Pfam" id="PF01965"/>
    </source>
</evidence>
<reference evidence="2 3" key="1">
    <citation type="submission" date="2018-01" db="EMBL/GenBank/DDBJ databases">
        <title>The whole genome sequencing and assembly of Halobacillus litoralis ERB031 strain.</title>
        <authorList>
            <person name="Lee S.-J."/>
            <person name="Park M.-K."/>
            <person name="Kim J.-Y."/>
            <person name="Lee Y.-J."/>
            <person name="Yi H."/>
            <person name="Bahn Y.-S."/>
            <person name="Kim J.F."/>
            <person name="Lee D.-W."/>
        </authorList>
    </citation>
    <scope>NUCLEOTIDE SEQUENCE [LARGE SCALE GENOMIC DNA]</scope>
    <source>
        <strain evidence="2 3">ERB 031</strain>
    </source>
</reference>
<dbReference type="InterPro" id="IPR029062">
    <property type="entry name" value="Class_I_gatase-like"/>
</dbReference>
<organism evidence="2 3">
    <name type="scientific">Halobacillus litoralis</name>
    <dbReference type="NCBI Taxonomy" id="45668"/>
    <lineage>
        <taxon>Bacteria</taxon>
        <taxon>Bacillati</taxon>
        <taxon>Bacillota</taxon>
        <taxon>Bacilli</taxon>
        <taxon>Bacillales</taxon>
        <taxon>Bacillaceae</taxon>
        <taxon>Halobacillus</taxon>
    </lineage>
</organism>
<dbReference type="GO" id="GO:0005737">
    <property type="term" value="C:cytoplasm"/>
    <property type="evidence" value="ECO:0007669"/>
    <property type="project" value="TreeGrafter"/>
</dbReference>
<dbReference type="Gene3D" id="3.40.50.880">
    <property type="match status" value="1"/>
</dbReference>
<accession>A0A410MEB1</accession>
<dbReference type="AlphaFoldDB" id="A0A410MEB1"/>
<evidence type="ECO:0000313" key="2">
    <source>
        <dbReference type="EMBL" id="QAS53061.1"/>
    </source>
</evidence>
<proteinExistence type="predicted"/>
<gene>
    <name evidence="2" type="ORF">HLI_13110</name>
</gene>
<dbReference type="PANTHER" id="PTHR48094:SF12">
    <property type="entry name" value="PARKINSON DISEASE PROTEIN 7 HOMOLOG"/>
    <property type="match status" value="1"/>
</dbReference>
<dbReference type="OrthoDB" id="9800516at2"/>
<dbReference type="Pfam" id="PF01965">
    <property type="entry name" value="DJ-1_PfpI"/>
    <property type="match status" value="1"/>
</dbReference>